<keyword evidence="2" id="KW-0472">Membrane</keyword>
<organism evidence="4 5">
    <name type="scientific">Penicillium subrubescens</name>
    <dbReference type="NCBI Taxonomy" id="1316194"/>
    <lineage>
        <taxon>Eukaryota</taxon>
        <taxon>Fungi</taxon>
        <taxon>Dikarya</taxon>
        <taxon>Ascomycota</taxon>
        <taxon>Pezizomycotina</taxon>
        <taxon>Eurotiomycetes</taxon>
        <taxon>Eurotiomycetidae</taxon>
        <taxon>Eurotiales</taxon>
        <taxon>Aspergillaceae</taxon>
        <taxon>Penicillium</taxon>
    </lineage>
</organism>
<dbReference type="Proteomes" id="UP000186955">
    <property type="component" value="Unassembled WGS sequence"/>
</dbReference>
<feature type="chain" id="PRO_5011982014" description="Mid2 domain-containing protein" evidence="3">
    <location>
        <begin position="18"/>
        <end position="193"/>
    </location>
</feature>
<evidence type="ECO:0000256" key="3">
    <source>
        <dbReference type="SAM" id="SignalP"/>
    </source>
</evidence>
<protein>
    <recommendedName>
        <fullName evidence="6">Mid2 domain-containing protein</fullName>
    </recommendedName>
</protein>
<keyword evidence="3" id="KW-0732">Signal</keyword>
<evidence type="ECO:0000313" key="4">
    <source>
        <dbReference type="EMBL" id="OKP09454.1"/>
    </source>
</evidence>
<gene>
    <name evidence="4" type="ORF">PENSUB_5190</name>
</gene>
<feature type="transmembrane region" description="Helical" evidence="2">
    <location>
        <begin position="112"/>
        <end position="133"/>
    </location>
</feature>
<accession>A0A1Q5UAF3</accession>
<evidence type="ECO:0008006" key="6">
    <source>
        <dbReference type="Google" id="ProtNLM"/>
    </source>
</evidence>
<name>A0A1Q5UAF3_9EURO</name>
<keyword evidence="5" id="KW-1185">Reference proteome</keyword>
<feature type="compositionally biased region" description="Basic and acidic residues" evidence="1">
    <location>
        <begin position="182"/>
        <end position="193"/>
    </location>
</feature>
<feature type="region of interest" description="Disordered" evidence="1">
    <location>
        <begin position="169"/>
        <end position="193"/>
    </location>
</feature>
<proteinExistence type="predicted"/>
<dbReference type="STRING" id="1316194.A0A1Q5UAF3"/>
<sequence>MSTLLFALFLNAFQSNAFQITYPKEGDLVNVYNGLVTTWSYNSSDSTLLPLTIQFVAVSHMIESPTYIQDDLNITLETTLASGPGAAATAATTHVSTSNENNDDGLSPGAKVGIGIGCAAAAIIGLVGLLLLYRIRKKGKPHPSEAPNLPSVDSTKLYGSSDTRKIFEADGKYESANMPELPSDHFTRSELPG</sequence>
<keyword evidence="2" id="KW-0812">Transmembrane</keyword>
<evidence type="ECO:0000313" key="5">
    <source>
        <dbReference type="Proteomes" id="UP000186955"/>
    </source>
</evidence>
<dbReference type="AlphaFoldDB" id="A0A1Q5UAF3"/>
<comment type="caution">
    <text evidence="4">The sequence shown here is derived from an EMBL/GenBank/DDBJ whole genome shotgun (WGS) entry which is preliminary data.</text>
</comment>
<dbReference type="EMBL" id="MNBE01000519">
    <property type="protein sequence ID" value="OKP09454.1"/>
    <property type="molecule type" value="Genomic_DNA"/>
</dbReference>
<evidence type="ECO:0000256" key="2">
    <source>
        <dbReference type="SAM" id="Phobius"/>
    </source>
</evidence>
<evidence type="ECO:0000256" key="1">
    <source>
        <dbReference type="SAM" id="MobiDB-lite"/>
    </source>
</evidence>
<keyword evidence="2" id="KW-1133">Transmembrane helix</keyword>
<feature type="signal peptide" evidence="3">
    <location>
        <begin position="1"/>
        <end position="17"/>
    </location>
</feature>
<reference evidence="4 5" key="1">
    <citation type="submission" date="2016-10" db="EMBL/GenBank/DDBJ databases">
        <title>Genome sequence of the ascomycete fungus Penicillium subrubescens.</title>
        <authorList>
            <person name="De Vries R.P."/>
            <person name="Peng M."/>
            <person name="Dilokpimol A."/>
            <person name="Hilden K."/>
            <person name="Makela M.R."/>
            <person name="Grigoriev I."/>
            <person name="Riley R."/>
            <person name="Granchi Z."/>
        </authorList>
    </citation>
    <scope>NUCLEOTIDE SEQUENCE [LARGE SCALE GENOMIC DNA]</scope>
    <source>
        <strain evidence="4 5">CBS 132785</strain>
    </source>
</reference>